<evidence type="ECO:0000313" key="2">
    <source>
        <dbReference type="Proteomes" id="UP000295499"/>
    </source>
</evidence>
<dbReference type="InterPro" id="IPR046233">
    <property type="entry name" value="DUF6266"/>
</dbReference>
<protein>
    <submittedName>
        <fullName evidence="1">Uncharacterized protein</fullName>
    </submittedName>
</protein>
<dbReference type="RefSeq" id="WP_133558675.1">
    <property type="nucleotide sequence ID" value="NZ_SNWM01000005.1"/>
</dbReference>
<sequence length="211" mass="23434">MAKLLNGILGGISGKIGSIVGATWRSVEYIRSLPKETDKPRTEQQLAQQAKFKFLHEFLSPFARFFTVGFRNIATHRTEMNVAFSINYQSALMGSHPNFEISYPHFVMSKGNLPNLCEPKVVLLSGAELELSWLNLRQPLATPDDQVTLLLYDAELKKAEGFIGGISRLAGSCRFAIHPNSVGRSLEVYVSVSSINRELVSDSLYLGRLNT</sequence>
<reference evidence="1 2" key="1">
    <citation type="submission" date="2019-03" db="EMBL/GenBank/DDBJ databases">
        <title>Genomic Encyclopedia of Archaeal and Bacterial Type Strains, Phase II (KMG-II): from individual species to whole genera.</title>
        <authorList>
            <person name="Goeker M."/>
        </authorList>
    </citation>
    <scope>NUCLEOTIDE SEQUENCE [LARGE SCALE GENOMIC DNA]</scope>
    <source>
        <strain evidence="1 2">DSM 19034</strain>
    </source>
</reference>
<dbReference type="EMBL" id="SNWM01000005">
    <property type="protein sequence ID" value="TDO20313.1"/>
    <property type="molecule type" value="Genomic_DNA"/>
</dbReference>
<dbReference type="OrthoDB" id="665435at2"/>
<dbReference type="Pfam" id="PF19781">
    <property type="entry name" value="DUF6266"/>
    <property type="match status" value="1"/>
</dbReference>
<dbReference type="Proteomes" id="UP000295499">
    <property type="component" value="Unassembled WGS sequence"/>
</dbReference>
<name>A0A4R6IDH1_9SPHI</name>
<gene>
    <name evidence="1" type="ORF">CLV32_4073</name>
</gene>
<evidence type="ECO:0000313" key="1">
    <source>
        <dbReference type="EMBL" id="TDO20313.1"/>
    </source>
</evidence>
<comment type="caution">
    <text evidence="1">The sequence shown here is derived from an EMBL/GenBank/DDBJ whole genome shotgun (WGS) entry which is preliminary data.</text>
</comment>
<organism evidence="1 2">
    <name type="scientific">Pedobacter duraquae</name>
    <dbReference type="NCBI Taxonomy" id="425511"/>
    <lineage>
        <taxon>Bacteria</taxon>
        <taxon>Pseudomonadati</taxon>
        <taxon>Bacteroidota</taxon>
        <taxon>Sphingobacteriia</taxon>
        <taxon>Sphingobacteriales</taxon>
        <taxon>Sphingobacteriaceae</taxon>
        <taxon>Pedobacter</taxon>
    </lineage>
</organism>
<keyword evidence="2" id="KW-1185">Reference proteome</keyword>
<dbReference type="AlphaFoldDB" id="A0A4R6IDH1"/>
<accession>A0A4R6IDH1</accession>
<proteinExistence type="predicted"/>